<evidence type="ECO:0000313" key="7">
    <source>
        <dbReference type="EMBL" id="MCM8570367.1"/>
    </source>
</evidence>
<evidence type="ECO:0000313" key="8">
    <source>
        <dbReference type="Proteomes" id="UP001155077"/>
    </source>
</evidence>
<evidence type="ECO:0000256" key="2">
    <source>
        <dbReference type="ARBA" id="ARBA00022475"/>
    </source>
</evidence>
<keyword evidence="3 6" id="KW-0812">Transmembrane</keyword>
<dbReference type="Proteomes" id="UP001155077">
    <property type="component" value="Unassembled WGS sequence"/>
</dbReference>
<evidence type="ECO:0000256" key="1">
    <source>
        <dbReference type="ARBA" id="ARBA00004651"/>
    </source>
</evidence>
<evidence type="ECO:0000256" key="5">
    <source>
        <dbReference type="ARBA" id="ARBA00023136"/>
    </source>
</evidence>
<organism evidence="7 8">
    <name type="scientific">Gramella jeungdoensis</name>
    <dbReference type="NCBI Taxonomy" id="708091"/>
    <lineage>
        <taxon>Bacteria</taxon>
        <taxon>Pseudomonadati</taxon>
        <taxon>Bacteroidota</taxon>
        <taxon>Flavobacteriia</taxon>
        <taxon>Flavobacteriales</taxon>
        <taxon>Flavobacteriaceae</taxon>
        <taxon>Christiangramia</taxon>
    </lineage>
</organism>
<dbReference type="Pfam" id="PF03788">
    <property type="entry name" value="LrgA"/>
    <property type="match status" value="1"/>
</dbReference>
<dbReference type="InterPro" id="IPR005538">
    <property type="entry name" value="LrgA/CidA"/>
</dbReference>
<evidence type="ECO:0000256" key="6">
    <source>
        <dbReference type="SAM" id="Phobius"/>
    </source>
</evidence>
<sequence>MLKSFFFLGIFWGLGELIQRIFLLPIPGSILGMAFIFISLRLNWIRLVHVKKASDFLLKYLALFFVPYGVGLMTYYTIIENDLIIVVSAVLISSVITLYGTAFLFQKFE</sequence>
<comment type="subcellular location">
    <subcellularLocation>
        <location evidence="1">Cell membrane</location>
        <topology evidence="1">Multi-pass membrane protein</topology>
    </subcellularLocation>
</comment>
<feature type="transmembrane region" description="Helical" evidence="6">
    <location>
        <begin position="84"/>
        <end position="105"/>
    </location>
</feature>
<reference evidence="7" key="1">
    <citation type="submission" date="2022-06" db="EMBL/GenBank/DDBJ databases">
        <title>Gramella sediminis sp. nov., isolated from deep-sea sediment of the Indian Ocean.</title>
        <authorList>
            <person name="Yang L."/>
        </authorList>
    </citation>
    <scope>NUCLEOTIDE SEQUENCE</scope>
    <source>
        <strain evidence="7">HMD3159</strain>
    </source>
</reference>
<dbReference type="EMBL" id="JAMSCK010000004">
    <property type="protein sequence ID" value="MCM8570367.1"/>
    <property type="molecule type" value="Genomic_DNA"/>
</dbReference>
<name>A0ABT0Z3S2_9FLAO</name>
<evidence type="ECO:0000256" key="4">
    <source>
        <dbReference type="ARBA" id="ARBA00022989"/>
    </source>
</evidence>
<protein>
    <submittedName>
        <fullName evidence="7">CidA/LrgA family protein</fullName>
    </submittedName>
</protein>
<keyword evidence="5 6" id="KW-0472">Membrane</keyword>
<accession>A0ABT0Z3S2</accession>
<dbReference type="RefSeq" id="WP_252114395.1">
    <property type="nucleotide sequence ID" value="NZ_JAMSCK010000004.1"/>
</dbReference>
<keyword evidence="2" id="KW-1003">Cell membrane</keyword>
<proteinExistence type="predicted"/>
<feature type="transmembrane region" description="Helical" evidence="6">
    <location>
        <begin position="20"/>
        <end position="44"/>
    </location>
</feature>
<dbReference type="PANTHER" id="PTHR33931:SF2">
    <property type="entry name" value="HOLIN-LIKE PROTEIN CIDA"/>
    <property type="match status" value="1"/>
</dbReference>
<keyword evidence="8" id="KW-1185">Reference proteome</keyword>
<gene>
    <name evidence="7" type="ORF">NE848_13320</name>
</gene>
<keyword evidence="4 6" id="KW-1133">Transmembrane helix</keyword>
<feature type="transmembrane region" description="Helical" evidence="6">
    <location>
        <begin position="56"/>
        <end position="78"/>
    </location>
</feature>
<evidence type="ECO:0000256" key="3">
    <source>
        <dbReference type="ARBA" id="ARBA00022692"/>
    </source>
</evidence>
<comment type="caution">
    <text evidence="7">The sequence shown here is derived from an EMBL/GenBank/DDBJ whole genome shotgun (WGS) entry which is preliminary data.</text>
</comment>
<dbReference type="PANTHER" id="PTHR33931">
    <property type="entry name" value="HOLIN-LIKE PROTEIN CIDA-RELATED"/>
    <property type="match status" value="1"/>
</dbReference>